<name>A0A3N0GS25_9ACTN</name>
<keyword evidence="2" id="KW-1185">Reference proteome</keyword>
<dbReference type="EMBL" id="RJSF01000030">
    <property type="protein sequence ID" value="RNM15277.1"/>
    <property type="molecule type" value="Genomic_DNA"/>
</dbReference>
<protein>
    <submittedName>
        <fullName evidence="1">DUF4287 domain-containing protein</fullName>
    </submittedName>
</protein>
<evidence type="ECO:0000313" key="2">
    <source>
        <dbReference type="Proteomes" id="UP000279994"/>
    </source>
</evidence>
<accession>A0A3N0GS25</accession>
<reference evidence="1 2" key="1">
    <citation type="submission" date="2018-11" db="EMBL/GenBank/DDBJ databases">
        <authorList>
            <person name="Li F."/>
        </authorList>
    </citation>
    <scope>NUCLEOTIDE SEQUENCE [LARGE SCALE GENOMIC DNA]</scope>
    <source>
        <strain evidence="1 2">Gsoil 818</strain>
    </source>
</reference>
<dbReference type="Pfam" id="PF14117">
    <property type="entry name" value="DUF4287"/>
    <property type="match status" value="1"/>
</dbReference>
<comment type="caution">
    <text evidence="1">The sequence shown here is derived from an EMBL/GenBank/DDBJ whole genome shotgun (WGS) entry which is preliminary data.</text>
</comment>
<dbReference type="Proteomes" id="UP000279994">
    <property type="component" value="Unassembled WGS sequence"/>
</dbReference>
<proteinExistence type="predicted"/>
<gene>
    <name evidence="1" type="ORF">EFL26_08745</name>
</gene>
<evidence type="ECO:0000313" key="1">
    <source>
        <dbReference type="EMBL" id="RNM15277.1"/>
    </source>
</evidence>
<dbReference type="AlphaFoldDB" id="A0A3N0GS25"/>
<dbReference type="OrthoDB" id="4559052at2"/>
<sequence>MATITPTRTTTHPRISGPASYFPSIERTYGESIEHWIELIHAHAPAAHMELVAWLKVDYGIGHGHANALVAHALGARAR</sequence>
<dbReference type="RefSeq" id="WP_123222515.1">
    <property type="nucleotide sequence ID" value="NZ_RJSF01000030.1"/>
</dbReference>
<organism evidence="1 2">
    <name type="scientific">Nocardioides pocheonensis</name>
    <dbReference type="NCBI Taxonomy" id="661485"/>
    <lineage>
        <taxon>Bacteria</taxon>
        <taxon>Bacillati</taxon>
        <taxon>Actinomycetota</taxon>
        <taxon>Actinomycetes</taxon>
        <taxon>Propionibacteriales</taxon>
        <taxon>Nocardioidaceae</taxon>
        <taxon>Nocardioides</taxon>
    </lineage>
</organism>
<dbReference type="InterPro" id="IPR025629">
    <property type="entry name" value="DUF4287"/>
</dbReference>